<dbReference type="EMBL" id="FNFO01000003">
    <property type="protein sequence ID" value="SDK85386.1"/>
    <property type="molecule type" value="Genomic_DNA"/>
</dbReference>
<sequence length="71" mass="7836">MLWTSLASSKKFIVGQNAPDSAENLTYLKDLVDDGVLTPVIDRSYAFEQVVEAHRYVAQGHKRGNVTLTVA</sequence>
<dbReference type="Gene3D" id="3.90.180.10">
    <property type="entry name" value="Medium-chain alcohol dehydrogenases, catalytic domain"/>
    <property type="match status" value="1"/>
</dbReference>
<dbReference type="Pfam" id="PF13602">
    <property type="entry name" value="ADH_zinc_N_2"/>
    <property type="match status" value="1"/>
</dbReference>
<organism evidence="1 2">
    <name type="scientific">Catalinimonas alkaloidigena</name>
    <dbReference type="NCBI Taxonomy" id="1075417"/>
    <lineage>
        <taxon>Bacteria</taxon>
        <taxon>Pseudomonadati</taxon>
        <taxon>Bacteroidota</taxon>
        <taxon>Cytophagia</taxon>
        <taxon>Cytophagales</taxon>
        <taxon>Catalimonadaceae</taxon>
        <taxon>Catalinimonas</taxon>
    </lineage>
</organism>
<dbReference type="Gene3D" id="3.40.50.720">
    <property type="entry name" value="NAD(P)-binding Rossmann-like Domain"/>
    <property type="match status" value="1"/>
</dbReference>
<evidence type="ECO:0000313" key="2">
    <source>
        <dbReference type="Proteomes" id="UP000198510"/>
    </source>
</evidence>
<proteinExistence type="predicted"/>
<dbReference type="OrthoDB" id="5377797at2"/>
<evidence type="ECO:0000313" key="1">
    <source>
        <dbReference type="EMBL" id="SDK85386.1"/>
    </source>
</evidence>
<reference evidence="1 2" key="1">
    <citation type="submission" date="2016-10" db="EMBL/GenBank/DDBJ databases">
        <authorList>
            <person name="de Groot N.N."/>
        </authorList>
    </citation>
    <scope>NUCLEOTIDE SEQUENCE [LARGE SCALE GENOMIC DNA]</scope>
    <source>
        <strain evidence="1 2">DSM 25186</strain>
    </source>
</reference>
<accession>A0A1G9FAI7</accession>
<protein>
    <submittedName>
        <fullName evidence="1">Zinc-binding dehydrogenase</fullName>
    </submittedName>
</protein>
<name>A0A1G9FAI7_9BACT</name>
<dbReference type="RefSeq" id="WP_089681708.1">
    <property type="nucleotide sequence ID" value="NZ_FNFO01000003.1"/>
</dbReference>
<gene>
    <name evidence="1" type="ORF">SAMN05421823_103722</name>
</gene>
<dbReference type="AlphaFoldDB" id="A0A1G9FAI7"/>
<keyword evidence="2" id="KW-1185">Reference proteome</keyword>
<dbReference type="STRING" id="1075417.SAMN05421823_103722"/>
<dbReference type="Proteomes" id="UP000198510">
    <property type="component" value="Unassembled WGS sequence"/>
</dbReference>